<comment type="subcellular location">
    <subcellularLocation>
        <location evidence="1 7">Cell membrane</location>
        <topology evidence="1 7">Multi-pass membrane protein</topology>
    </subcellularLocation>
</comment>
<dbReference type="Gene3D" id="1.10.3720.10">
    <property type="entry name" value="MetI-like"/>
    <property type="match status" value="1"/>
</dbReference>
<comment type="similarity">
    <text evidence="7">Belongs to the binding-protein-dependent transport system permease family.</text>
</comment>
<comment type="caution">
    <text evidence="9">The sequence shown here is derived from an EMBL/GenBank/DDBJ whole genome shotgun (WGS) entry which is preliminary data.</text>
</comment>
<organism evidence="9 10">
    <name type="scientific">Paenibacillus prosopidis</name>
    <dbReference type="NCBI Taxonomy" id="630520"/>
    <lineage>
        <taxon>Bacteria</taxon>
        <taxon>Bacillati</taxon>
        <taxon>Bacillota</taxon>
        <taxon>Bacilli</taxon>
        <taxon>Bacillales</taxon>
        <taxon>Paenibacillaceae</taxon>
        <taxon>Paenibacillus</taxon>
    </lineage>
</organism>
<reference evidence="9 10" key="1">
    <citation type="submission" date="2018-07" db="EMBL/GenBank/DDBJ databases">
        <title>Genomic Encyclopedia of Type Strains, Phase III (KMG-III): the genomes of soil and plant-associated and newly described type strains.</title>
        <authorList>
            <person name="Whitman W."/>
        </authorList>
    </citation>
    <scope>NUCLEOTIDE SEQUENCE [LARGE SCALE GENOMIC DNA]</scope>
    <source>
        <strain evidence="9 10">CECT 7506</strain>
    </source>
</reference>
<evidence type="ECO:0000256" key="2">
    <source>
        <dbReference type="ARBA" id="ARBA00022448"/>
    </source>
</evidence>
<keyword evidence="4 7" id="KW-0812">Transmembrane</keyword>
<feature type="transmembrane region" description="Helical" evidence="7">
    <location>
        <begin position="213"/>
        <end position="235"/>
    </location>
</feature>
<feature type="transmembrane region" description="Helical" evidence="7">
    <location>
        <begin position="9"/>
        <end position="28"/>
    </location>
</feature>
<dbReference type="Proteomes" id="UP000252415">
    <property type="component" value="Unassembled WGS sequence"/>
</dbReference>
<dbReference type="EMBL" id="QPJD01000008">
    <property type="protein sequence ID" value="RCW47493.1"/>
    <property type="molecule type" value="Genomic_DNA"/>
</dbReference>
<proteinExistence type="inferred from homology"/>
<dbReference type="InterPro" id="IPR051393">
    <property type="entry name" value="ABC_transporter_permease"/>
</dbReference>
<dbReference type="GO" id="GO:0055085">
    <property type="term" value="P:transmembrane transport"/>
    <property type="evidence" value="ECO:0007669"/>
    <property type="project" value="InterPro"/>
</dbReference>
<protein>
    <submittedName>
        <fullName evidence="9">Multiple sugar transport system permease protein</fullName>
    </submittedName>
</protein>
<evidence type="ECO:0000256" key="1">
    <source>
        <dbReference type="ARBA" id="ARBA00004651"/>
    </source>
</evidence>
<sequence length="290" mass="32633">MNYSLQRKLIIFSFLFIPLALLGVFMLLPTFKLFQLSLTDWDGYSKSFQYIGLDNFKTIFLDSGDVWLSLRNNGYYFIGHLAAIPFEIAVASMLCGAVIGSRFFKSIVFMPYIINGVAVALAFSFFFSPSGGFNAILDALHLSSLKQDWLGDYRVINFTLVFVSLWRYCGQHVVFFIAGIMSIPKEYYEAAEIDGANKFQMFRHITVPGIKTIIELVLFLNVRGVLAAFEIPFLMTNGGPGYESSTFVVYTVKEAFQFSHVGLASALGIMLMFITVVVYILQKKIIRISG</sequence>
<feature type="domain" description="ABC transmembrane type-1" evidence="8">
    <location>
        <begin position="69"/>
        <end position="282"/>
    </location>
</feature>
<evidence type="ECO:0000313" key="10">
    <source>
        <dbReference type="Proteomes" id="UP000252415"/>
    </source>
</evidence>
<dbReference type="PROSITE" id="PS50928">
    <property type="entry name" value="ABC_TM1"/>
    <property type="match status" value="1"/>
</dbReference>
<dbReference type="CDD" id="cd06261">
    <property type="entry name" value="TM_PBP2"/>
    <property type="match status" value="1"/>
</dbReference>
<evidence type="ECO:0000313" key="9">
    <source>
        <dbReference type="EMBL" id="RCW47493.1"/>
    </source>
</evidence>
<evidence type="ECO:0000256" key="4">
    <source>
        <dbReference type="ARBA" id="ARBA00022692"/>
    </source>
</evidence>
<feature type="transmembrane region" description="Helical" evidence="7">
    <location>
        <begin position="112"/>
        <end position="136"/>
    </location>
</feature>
<keyword evidence="5 7" id="KW-1133">Transmembrane helix</keyword>
<evidence type="ECO:0000256" key="6">
    <source>
        <dbReference type="ARBA" id="ARBA00023136"/>
    </source>
</evidence>
<dbReference type="PANTHER" id="PTHR30193">
    <property type="entry name" value="ABC TRANSPORTER PERMEASE PROTEIN"/>
    <property type="match status" value="1"/>
</dbReference>
<keyword evidence="9" id="KW-0762">Sugar transport</keyword>
<dbReference type="GO" id="GO:0005886">
    <property type="term" value="C:plasma membrane"/>
    <property type="evidence" value="ECO:0007669"/>
    <property type="project" value="UniProtKB-SubCell"/>
</dbReference>
<dbReference type="InterPro" id="IPR000515">
    <property type="entry name" value="MetI-like"/>
</dbReference>
<dbReference type="RefSeq" id="WP_114380815.1">
    <property type="nucleotide sequence ID" value="NZ_QPJD01000008.1"/>
</dbReference>
<dbReference type="PANTHER" id="PTHR30193:SF37">
    <property type="entry name" value="INNER MEMBRANE ABC TRANSPORTER PERMEASE PROTEIN YCJO"/>
    <property type="match status" value="1"/>
</dbReference>
<dbReference type="Pfam" id="PF00528">
    <property type="entry name" value="BPD_transp_1"/>
    <property type="match status" value="1"/>
</dbReference>
<evidence type="ECO:0000256" key="7">
    <source>
        <dbReference type="RuleBase" id="RU363032"/>
    </source>
</evidence>
<dbReference type="InterPro" id="IPR035906">
    <property type="entry name" value="MetI-like_sf"/>
</dbReference>
<evidence type="ECO:0000256" key="3">
    <source>
        <dbReference type="ARBA" id="ARBA00022475"/>
    </source>
</evidence>
<keyword evidence="6 7" id="KW-0472">Membrane</keyword>
<evidence type="ECO:0000256" key="5">
    <source>
        <dbReference type="ARBA" id="ARBA00022989"/>
    </source>
</evidence>
<feature type="transmembrane region" description="Helical" evidence="7">
    <location>
        <begin position="156"/>
        <end position="178"/>
    </location>
</feature>
<dbReference type="AlphaFoldDB" id="A0A368W160"/>
<gene>
    <name evidence="9" type="ORF">DFP97_108108</name>
</gene>
<evidence type="ECO:0000259" key="8">
    <source>
        <dbReference type="PROSITE" id="PS50928"/>
    </source>
</evidence>
<dbReference type="SUPFAM" id="SSF161098">
    <property type="entry name" value="MetI-like"/>
    <property type="match status" value="1"/>
</dbReference>
<feature type="transmembrane region" description="Helical" evidence="7">
    <location>
        <begin position="75"/>
        <end position="100"/>
    </location>
</feature>
<accession>A0A368W160</accession>
<keyword evidence="2 7" id="KW-0813">Transport</keyword>
<keyword evidence="3" id="KW-1003">Cell membrane</keyword>
<feature type="transmembrane region" description="Helical" evidence="7">
    <location>
        <begin position="255"/>
        <end position="281"/>
    </location>
</feature>
<dbReference type="OrthoDB" id="145927at2"/>
<keyword evidence="10" id="KW-1185">Reference proteome</keyword>
<name>A0A368W160_9BACL</name>